<accession>A0A2G3PM45</accession>
<dbReference type="PROSITE" id="PS50263">
    <property type="entry name" value="CN_HYDROLASE"/>
    <property type="match status" value="1"/>
</dbReference>
<organism evidence="2 3">
    <name type="scientific">Williamsia marianensis</name>
    <dbReference type="NCBI Taxonomy" id="85044"/>
    <lineage>
        <taxon>Bacteria</taxon>
        <taxon>Bacillati</taxon>
        <taxon>Actinomycetota</taxon>
        <taxon>Actinomycetes</taxon>
        <taxon>Mycobacteriales</taxon>
        <taxon>Nocardiaceae</taxon>
        <taxon>Williamsia</taxon>
    </lineage>
</organism>
<dbReference type="AlphaFoldDB" id="A0A2G3PM45"/>
<reference evidence="2 3" key="1">
    <citation type="submission" date="2017-10" db="EMBL/GenBank/DDBJ databases">
        <title>The draft genome sequence of Williamsia sp. BULT 1.1 isolated from the semi-arid grassland soils from South Africa.</title>
        <authorList>
            <person name="Kabwe M.H."/>
            <person name="Govender N."/>
            <person name="Mutseka Lunga P."/>
            <person name="Vikram S."/>
            <person name="Makhalanyane T.P."/>
        </authorList>
    </citation>
    <scope>NUCLEOTIDE SEQUENCE [LARGE SCALE GENOMIC DNA]</scope>
    <source>
        <strain evidence="2 3">BULT 1.1</strain>
    </source>
</reference>
<keyword evidence="2" id="KW-0378">Hydrolase</keyword>
<evidence type="ECO:0000313" key="2">
    <source>
        <dbReference type="EMBL" id="PHV66909.1"/>
    </source>
</evidence>
<dbReference type="InterPro" id="IPR003010">
    <property type="entry name" value="C-N_Hydrolase"/>
</dbReference>
<dbReference type="SUPFAM" id="SSF56317">
    <property type="entry name" value="Carbon-nitrogen hydrolase"/>
    <property type="match status" value="1"/>
</dbReference>
<dbReference type="EMBL" id="PEBD01000008">
    <property type="protein sequence ID" value="PHV66909.1"/>
    <property type="molecule type" value="Genomic_DNA"/>
</dbReference>
<evidence type="ECO:0000313" key="3">
    <source>
        <dbReference type="Proteomes" id="UP000225108"/>
    </source>
</evidence>
<feature type="domain" description="CN hydrolase" evidence="1">
    <location>
        <begin position="8"/>
        <end position="237"/>
    </location>
</feature>
<dbReference type="InterPro" id="IPR036526">
    <property type="entry name" value="C-N_Hydrolase_sf"/>
</dbReference>
<dbReference type="Pfam" id="PF00795">
    <property type="entry name" value="CN_hydrolase"/>
    <property type="match status" value="1"/>
</dbReference>
<evidence type="ECO:0000259" key="1">
    <source>
        <dbReference type="PROSITE" id="PS50263"/>
    </source>
</evidence>
<dbReference type="RefSeq" id="WP_099382914.1">
    <property type="nucleotide sequence ID" value="NZ_PEBD01000008.1"/>
</dbReference>
<proteinExistence type="predicted"/>
<dbReference type="CDD" id="cd07197">
    <property type="entry name" value="nitrilase"/>
    <property type="match status" value="1"/>
</dbReference>
<dbReference type="Proteomes" id="UP000225108">
    <property type="component" value="Unassembled WGS sequence"/>
</dbReference>
<dbReference type="Gene3D" id="3.60.110.10">
    <property type="entry name" value="Carbon-nitrogen hydrolase"/>
    <property type="match status" value="1"/>
</dbReference>
<comment type="caution">
    <text evidence="2">The sequence shown here is derived from an EMBL/GenBank/DDBJ whole genome shotgun (WGS) entry which is preliminary data.</text>
</comment>
<gene>
    <name evidence="2" type="ORF">CSW57_11745</name>
</gene>
<protein>
    <submittedName>
        <fullName evidence="2">Carbon-nitrogen hydrolase family protein</fullName>
    </submittedName>
</protein>
<sequence>MTTKSPTLRVAAAQPVTKTDDLRANALAHADAVRRCRARLVVFPEMSLTGYSMEAQAVDVDDPALHPLVDACKETGSIALAGAAVPHLSGRAIGVLAVAGTGVDIVYRKVHLGGPEIGMYVPGTAVAVVEVSGWRVGIGICKDTRIDDHTSATIASAIDLYAAGLVHSPHEVGEFDVRARRICVLGSVPVVFAGFAGPTGGGYTQTCGGSAIWDAKGHRVIQAGNQPGEHVSAELPA</sequence>
<name>A0A2G3PM45_WILMA</name>
<dbReference type="GO" id="GO:0016787">
    <property type="term" value="F:hydrolase activity"/>
    <property type="evidence" value="ECO:0007669"/>
    <property type="project" value="UniProtKB-KW"/>
</dbReference>